<comment type="caution">
    <text evidence="1">The sequence shown here is derived from an EMBL/GenBank/DDBJ whole genome shotgun (WGS) entry which is preliminary data.</text>
</comment>
<keyword evidence="2" id="KW-1185">Reference proteome</keyword>
<evidence type="ECO:0000313" key="2">
    <source>
        <dbReference type="Proteomes" id="UP001060215"/>
    </source>
</evidence>
<dbReference type="Proteomes" id="UP001060215">
    <property type="component" value="Chromosome 4"/>
</dbReference>
<name>A0ACC0HRT2_9ERIC</name>
<proteinExistence type="predicted"/>
<dbReference type="EMBL" id="CM045761">
    <property type="protein sequence ID" value="KAI8015429.1"/>
    <property type="molecule type" value="Genomic_DNA"/>
</dbReference>
<gene>
    <name evidence="1" type="ORF">LOK49_LG05G00285</name>
</gene>
<protein>
    <submittedName>
        <fullName evidence="1">UPF0481 protein</fullName>
    </submittedName>
</protein>
<sequence length="247" mass="28229">MACPKRAISKLEGLMKRLTEAVGKKIDEGTCKTEFTSLLAFTGSPMSFVSLTKVPIPLASEDRNNIKSPVHNIKLSYMNSLLYRSTCGGSDHCQLIMLECLTQMRESLEEAKKCYVEEVCDKLDEEMLLIDSCFILELLYKFKHEECKKSQDPVLASILTAEYIQHDLLLLENQLPFFVLQSDEDVHVLHKARIIHNHIGTREDAKLFNNLCKEVVLKGSYFAETINAADRYSKDFWSDFMACLRCK</sequence>
<organism evidence="1 2">
    <name type="scientific">Camellia lanceoleosa</name>
    <dbReference type="NCBI Taxonomy" id="1840588"/>
    <lineage>
        <taxon>Eukaryota</taxon>
        <taxon>Viridiplantae</taxon>
        <taxon>Streptophyta</taxon>
        <taxon>Embryophyta</taxon>
        <taxon>Tracheophyta</taxon>
        <taxon>Spermatophyta</taxon>
        <taxon>Magnoliopsida</taxon>
        <taxon>eudicotyledons</taxon>
        <taxon>Gunneridae</taxon>
        <taxon>Pentapetalae</taxon>
        <taxon>asterids</taxon>
        <taxon>Ericales</taxon>
        <taxon>Theaceae</taxon>
        <taxon>Camellia</taxon>
    </lineage>
</organism>
<reference evidence="1 2" key="1">
    <citation type="journal article" date="2022" name="Plant J.">
        <title>Chromosome-level genome of Camellia lanceoleosa provides a valuable resource for understanding genome evolution and self-incompatibility.</title>
        <authorList>
            <person name="Gong W."/>
            <person name="Xiao S."/>
            <person name="Wang L."/>
            <person name="Liao Z."/>
            <person name="Chang Y."/>
            <person name="Mo W."/>
            <person name="Hu G."/>
            <person name="Li W."/>
            <person name="Zhao G."/>
            <person name="Zhu H."/>
            <person name="Hu X."/>
            <person name="Ji K."/>
            <person name="Xiang X."/>
            <person name="Song Q."/>
            <person name="Yuan D."/>
            <person name="Jin S."/>
            <person name="Zhang L."/>
        </authorList>
    </citation>
    <scope>NUCLEOTIDE SEQUENCE [LARGE SCALE GENOMIC DNA]</scope>
    <source>
        <strain evidence="1">SQ_2022a</strain>
    </source>
</reference>
<evidence type="ECO:0000313" key="1">
    <source>
        <dbReference type="EMBL" id="KAI8015429.1"/>
    </source>
</evidence>
<accession>A0ACC0HRT2</accession>